<dbReference type="Proteomes" id="UP001176941">
    <property type="component" value="Chromosome 12"/>
</dbReference>
<dbReference type="EMBL" id="OX459948">
    <property type="protein sequence ID" value="CAI9155316.1"/>
    <property type="molecule type" value="Genomic_DNA"/>
</dbReference>
<feature type="non-terminal residue" evidence="1">
    <location>
        <position position="1"/>
    </location>
</feature>
<sequence>MTALVPDNMARLRIHRDRHHRLLRKVKPAIGWISPGKCHKVPNWDTSLPASLSQPSALMERPRVFFLVHNI</sequence>
<reference evidence="1" key="1">
    <citation type="submission" date="2023-04" db="EMBL/GenBank/DDBJ databases">
        <authorList>
            <consortium name="ELIXIR-Norway"/>
        </authorList>
    </citation>
    <scope>NUCLEOTIDE SEQUENCE [LARGE SCALE GENOMIC DNA]</scope>
</reference>
<accession>A0ABN8Y4G5</accession>
<name>A0ABN8Y4G5_RANTA</name>
<organism evidence="1 2">
    <name type="scientific">Rangifer tarandus platyrhynchus</name>
    <name type="common">Svalbard reindeer</name>
    <dbReference type="NCBI Taxonomy" id="3082113"/>
    <lineage>
        <taxon>Eukaryota</taxon>
        <taxon>Metazoa</taxon>
        <taxon>Chordata</taxon>
        <taxon>Craniata</taxon>
        <taxon>Vertebrata</taxon>
        <taxon>Euteleostomi</taxon>
        <taxon>Mammalia</taxon>
        <taxon>Eutheria</taxon>
        <taxon>Laurasiatheria</taxon>
        <taxon>Artiodactyla</taxon>
        <taxon>Ruminantia</taxon>
        <taxon>Pecora</taxon>
        <taxon>Cervidae</taxon>
        <taxon>Odocoileinae</taxon>
        <taxon>Rangifer</taxon>
    </lineage>
</organism>
<protein>
    <submittedName>
        <fullName evidence="1">Uncharacterized protein</fullName>
    </submittedName>
</protein>
<evidence type="ECO:0000313" key="1">
    <source>
        <dbReference type="EMBL" id="CAI9155316.1"/>
    </source>
</evidence>
<evidence type="ECO:0000313" key="2">
    <source>
        <dbReference type="Proteomes" id="UP001176941"/>
    </source>
</evidence>
<gene>
    <name evidence="1" type="ORF">MRATA1EN1_LOCUS4278</name>
</gene>
<keyword evidence="2" id="KW-1185">Reference proteome</keyword>
<proteinExistence type="predicted"/>